<comment type="caution">
    <text evidence="5">The sequence shown here is derived from an EMBL/GenBank/DDBJ whole genome shotgun (WGS) entry which is preliminary data.</text>
</comment>
<evidence type="ECO:0000256" key="2">
    <source>
        <dbReference type="ARBA" id="ARBA00011881"/>
    </source>
</evidence>
<proteinExistence type="inferred from homology"/>
<comment type="subunit">
    <text evidence="2">Homotetramer.</text>
</comment>
<evidence type="ECO:0000313" key="5">
    <source>
        <dbReference type="EMBL" id="CAI5452039.1"/>
    </source>
</evidence>
<dbReference type="Pfam" id="PF13561">
    <property type="entry name" value="adh_short_C2"/>
    <property type="match status" value="1"/>
</dbReference>
<dbReference type="InterPro" id="IPR051737">
    <property type="entry name" value="L-xylulose/Carbonyl_redctase"/>
</dbReference>
<keyword evidence="6" id="KW-1185">Reference proteome</keyword>
<dbReference type="GO" id="GO:0006006">
    <property type="term" value="P:glucose metabolic process"/>
    <property type="evidence" value="ECO:0007669"/>
    <property type="project" value="TreeGrafter"/>
</dbReference>
<reference evidence="5" key="1">
    <citation type="submission" date="2022-11" db="EMBL/GenBank/DDBJ databases">
        <authorList>
            <person name="Kikuchi T."/>
        </authorList>
    </citation>
    <scope>NUCLEOTIDE SEQUENCE</scope>
    <source>
        <strain evidence="5">PS1010</strain>
    </source>
</reference>
<keyword evidence="3" id="KW-0521">NADP</keyword>
<dbReference type="InterPro" id="IPR002347">
    <property type="entry name" value="SDR_fam"/>
</dbReference>
<dbReference type="PRINTS" id="PR00081">
    <property type="entry name" value="GDHRDH"/>
</dbReference>
<keyword evidence="4" id="KW-0560">Oxidoreductase</keyword>
<evidence type="ECO:0000313" key="6">
    <source>
        <dbReference type="Proteomes" id="UP001152747"/>
    </source>
</evidence>
<protein>
    <submittedName>
        <fullName evidence="5">Uncharacterized protein</fullName>
    </submittedName>
</protein>
<evidence type="ECO:0000256" key="1">
    <source>
        <dbReference type="ARBA" id="ARBA00006484"/>
    </source>
</evidence>
<organism evidence="5 6">
    <name type="scientific">Caenorhabditis angaria</name>
    <dbReference type="NCBI Taxonomy" id="860376"/>
    <lineage>
        <taxon>Eukaryota</taxon>
        <taxon>Metazoa</taxon>
        <taxon>Ecdysozoa</taxon>
        <taxon>Nematoda</taxon>
        <taxon>Chromadorea</taxon>
        <taxon>Rhabditida</taxon>
        <taxon>Rhabditina</taxon>
        <taxon>Rhabditomorpha</taxon>
        <taxon>Rhabditoidea</taxon>
        <taxon>Rhabditidae</taxon>
        <taxon>Peloderinae</taxon>
        <taxon>Caenorhabditis</taxon>
    </lineage>
</organism>
<gene>
    <name evidence="5" type="ORF">CAMP_LOCUS14676</name>
</gene>
<dbReference type="PANTHER" id="PTHR44252:SF3">
    <property type="entry name" value="D-ERYTHRULOSE REDUCTASE-RELATED"/>
    <property type="match status" value="1"/>
</dbReference>
<sequence>MSVSYDFTDRRYLVTGASAGIGRGICLDLAKAGAQVFALARHQEALDQLVQESAQYKYKIIAIIGDAGSSQEVLESLISPILPLDGLINNAGIARNAPIGEIKQWQIDDVYAVNVRAPIILSQLVAVDWIARKFPGVIVNMSSQSGMRPHEDHIVYCSSKAALEMVTRTMALDLGIHNIRVNSVNPTVVWTDMAKASWTDQNKIDQMLGRMAIKRFAEIQEVANATLYLLSDASSLTTGMPLTVDGGFTKV</sequence>
<dbReference type="EMBL" id="CANHGI010000005">
    <property type="protein sequence ID" value="CAI5452039.1"/>
    <property type="molecule type" value="Genomic_DNA"/>
</dbReference>
<accession>A0A9P1IXH4</accession>
<evidence type="ECO:0000256" key="3">
    <source>
        <dbReference type="ARBA" id="ARBA00022857"/>
    </source>
</evidence>
<dbReference type="InterPro" id="IPR020904">
    <property type="entry name" value="Sc_DH/Rdtase_CS"/>
</dbReference>
<dbReference type="PANTHER" id="PTHR44252">
    <property type="entry name" value="D-ERYTHRULOSE REDUCTASE"/>
    <property type="match status" value="1"/>
</dbReference>
<dbReference type="PROSITE" id="PS00061">
    <property type="entry name" value="ADH_SHORT"/>
    <property type="match status" value="1"/>
</dbReference>
<dbReference type="PRINTS" id="PR00080">
    <property type="entry name" value="SDRFAMILY"/>
</dbReference>
<dbReference type="GO" id="GO:0004090">
    <property type="term" value="F:carbonyl reductase (NADPH) activity"/>
    <property type="evidence" value="ECO:0007669"/>
    <property type="project" value="TreeGrafter"/>
</dbReference>
<dbReference type="Proteomes" id="UP001152747">
    <property type="component" value="Unassembled WGS sequence"/>
</dbReference>
<evidence type="ECO:0000256" key="4">
    <source>
        <dbReference type="ARBA" id="ARBA00023002"/>
    </source>
</evidence>
<dbReference type="GO" id="GO:0050038">
    <property type="term" value="F:L-xylulose reductase (NADPH) activity"/>
    <property type="evidence" value="ECO:0007669"/>
    <property type="project" value="TreeGrafter"/>
</dbReference>
<name>A0A9P1IXH4_9PELO</name>
<dbReference type="InterPro" id="IPR036291">
    <property type="entry name" value="NAD(P)-bd_dom_sf"/>
</dbReference>
<dbReference type="AlphaFoldDB" id="A0A9P1IXH4"/>
<dbReference type="SUPFAM" id="SSF51735">
    <property type="entry name" value="NAD(P)-binding Rossmann-fold domains"/>
    <property type="match status" value="1"/>
</dbReference>
<dbReference type="FunFam" id="3.40.50.720:FF:000084">
    <property type="entry name" value="Short-chain dehydrogenase reductase"/>
    <property type="match status" value="1"/>
</dbReference>
<dbReference type="OrthoDB" id="47007at2759"/>
<dbReference type="GO" id="GO:0005997">
    <property type="term" value="P:xylulose metabolic process"/>
    <property type="evidence" value="ECO:0007669"/>
    <property type="project" value="TreeGrafter"/>
</dbReference>
<dbReference type="Gene3D" id="3.40.50.720">
    <property type="entry name" value="NAD(P)-binding Rossmann-like Domain"/>
    <property type="match status" value="1"/>
</dbReference>
<comment type="similarity">
    <text evidence="1">Belongs to the short-chain dehydrogenases/reductases (SDR) family.</text>
</comment>